<feature type="domain" description="Uracil-DNA glycosylase-like" evidence="1">
    <location>
        <begin position="10"/>
        <end position="155"/>
    </location>
</feature>
<dbReference type="GO" id="GO:0033958">
    <property type="term" value="F:DNA-deoxyinosine glycosylase activity"/>
    <property type="evidence" value="ECO:0007669"/>
    <property type="project" value="UniProtKB-EC"/>
</dbReference>
<dbReference type="EC" id="3.2.2.15" evidence="2"/>
<keyword evidence="2" id="KW-0326">Glycosidase</keyword>
<dbReference type="NCBIfam" id="TIGR04274">
    <property type="entry name" value="hypoxanDNAglyco"/>
    <property type="match status" value="1"/>
</dbReference>
<dbReference type="Proteomes" id="UP001179600">
    <property type="component" value="Chromosome"/>
</dbReference>
<dbReference type="SUPFAM" id="SSF52141">
    <property type="entry name" value="Uracil-DNA glycosylase-like"/>
    <property type="match status" value="1"/>
</dbReference>
<dbReference type="CDD" id="cd10032">
    <property type="entry name" value="UDG-F6_HDG"/>
    <property type="match status" value="1"/>
</dbReference>
<name>A0AAE9XGF2_9ENTE</name>
<dbReference type="AlphaFoldDB" id="A0AAE9XGF2"/>
<sequence length="160" mass="18023">MSLQSGLAPFISEKTEKLILGSAPSIQSLKQQRYYGNKGNQFWKIVFTCLGENDPLDYSKRLALLEKHRIGLWDVYGQFQRQGSMDHQFETTKLNDFSFLNTHPSITTIIANGHTAYQAALTIPEIESFPLIKCGSTSGANNGQHKKRLAEWQQALTMSI</sequence>
<proteinExistence type="predicted"/>
<keyword evidence="2" id="KW-0378">Hydrolase</keyword>
<gene>
    <name evidence="2" type="ORF">PML95_05665</name>
</gene>
<dbReference type="InterPro" id="IPR026353">
    <property type="entry name" value="Hypoxan-DNA_Glyclase"/>
</dbReference>
<dbReference type="Pfam" id="PF03167">
    <property type="entry name" value="UDG"/>
    <property type="match status" value="1"/>
</dbReference>
<organism evidence="2 3">
    <name type="scientific">Vagococcus lutrae</name>
    <dbReference type="NCBI Taxonomy" id="81947"/>
    <lineage>
        <taxon>Bacteria</taxon>
        <taxon>Bacillati</taxon>
        <taxon>Bacillota</taxon>
        <taxon>Bacilli</taxon>
        <taxon>Lactobacillales</taxon>
        <taxon>Enterococcaceae</taxon>
        <taxon>Vagococcus</taxon>
    </lineage>
</organism>
<evidence type="ECO:0000259" key="1">
    <source>
        <dbReference type="Pfam" id="PF03167"/>
    </source>
</evidence>
<dbReference type="InterPro" id="IPR036895">
    <property type="entry name" value="Uracil-DNA_glycosylase-like_sf"/>
</dbReference>
<protein>
    <submittedName>
        <fullName evidence="2">DNA-deoxyinosine glycosylase</fullName>
        <ecNumber evidence="2">3.2.2.15</ecNumber>
    </submittedName>
</protein>
<accession>A0AAE9XGF2</accession>
<dbReference type="Gene3D" id="3.40.470.10">
    <property type="entry name" value="Uracil-DNA glycosylase-like domain"/>
    <property type="match status" value="1"/>
</dbReference>
<dbReference type="RefSeq" id="WP_248856777.1">
    <property type="nucleotide sequence ID" value="NZ_CP097051.1"/>
</dbReference>
<dbReference type="EMBL" id="CP116507">
    <property type="protein sequence ID" value="WCG21896.1"/>
    <property type="molecule type" value="Genomic_DNA"/>
</dbReference>
<dbReference type="InterPro" id="IPR005122">
    <property type="entry name" value="Uracil-DNA_glycosylase-like"/>
</dbReference>
<evidence type="ECO:0000313" key="3">
    <source>
        <dbReference type="Proteomes" id="UP001179600"/>
    </source>
</evidence>
<reference evidence="2" key="1">
    <citation type="submission" date="2023-01" db="EMBL/GenBank/DDBJ databases">
        <title>Oxazolidinone resistance genes in florfenicol resistant enterococci from beef cattle and veal calves at slaughter.</title>
        <authorList>
            <person name="Biggel M."/>
        </authorList>
    </citation>
    <scope>NUCLEOTIDE SEQUENCE</scope>
    <source>
        <strain evidence="2">K204-1</strain>
    </source>
</reference>
<evidence type="ECO:0000313" key="2">
    <source>
        <dbReference type="EMBL" id="WCG21896.1"/>
    </source>
</evidence>